<evidence type="ECO:0000256" key="7">
    <source>
        <dbReference type="SAM" id="Phobius"/>
    </source>
</evidence>
<evidence type="ECO:0000259" key="8">
    <source>
        <dbReference type="Pfam" id="PF12801"/>
    </source>
</evidence>
<name>A0A318T948_9BRAD</name>
<feature type="transmembrane region" description="Helical" evidence="7">
    <location>
        <begin position="160"/>
        <end position="179"/>
    </location>
</feature>
<dbReference type="GO" id="GO:0005886">
    <property type="term" value="C:plasma membrane"/>
    <property type="evidence" value="ECO:0007669"/>
    <property type="project" value="TreeGrafter"/>
</dbReference>
<feature type="transmembrane region" description="Helical" evidence="7">
    <location>
        <begin position="456"/>
        <end position="477"/>
    </location>
</feature>
<organism evidence="9 10">
    <name type="scientific">Rhodopseudomonas faecalis</name>
    <dbReference type="NCBI Taxonomy" id="99655"/>
    <lineage>
        <taxon>Bacteria</taxon>
        <taxon>Pseudomonadati</taxon>
        <taxon>Pseudomonadota</taxon>
        <taxon>Alphaproteobacteria</taxon>
        <taxon>Hyphomicrobiales</taxon>
        <taxon>Nitrobacteraceae</taxon>
        <taxon>Rhodopseudomonas</taxon>
    </lineage>
</organism>
<evidence type="ECO:0000256" key="1">
    <source>
        <dbReference type="ARBA" id="ARBA00022448"/>
    </source>
</evidence>
<feature type="transmembrane region" description="Helical" evidence="7">
    <location>
        <begin position="384"/>
        <end position="404"/>
    </location>
</feature>
<keyword evidence="7" id="KW-0812">Transmembrane</keyword>
<keyword evidence="10" id="KW-1185">Reference proteome</keyword>
<feature type="transmembrane region" description="Helical" evidence="7">
    <location>
        <begin position="129"/>
        <end position="148"/>
    </location>
</feature>
<keyword evidence="7" id="KW-0472">Membrane</keyword>
<evidence type="ECO:0000313" key="10">
    <source>
        <dbReference type="Proteomes" id="UP000248148"/>
    </source>
</evidence>
<dbReference type="GO" id="GO:0051539">
    <property type="term" value="F:4 iron, 4 sulfur cluster binding"/>
    <property type="evidence" value="ECO:0007669"/>
    <property type="project" value="UniProtKB-KW"/>
</dbReference>
<keyword evidence="3" id="KW-0479">Metal-binding</keyword>
<protein>
    <submittedName>
        <fullName evidence="9">Polyferredoxin</fullName>
    </submittedName>
</protein>
<comment type="caution">
    <text evidence="9">The sequence shown here is derived from an EMBL/GenBank/DDBJ whole genome shotgun (WGS) entry which is preliminary data.</text>
</comment>
<dbReference type="GO" id="GO:0046872">
    <property type="term" value="F:metal ion binding"/>
    <property type="evidence" value="ECO:0007669"/>
    <property type="project" value="UniProtKB-KW"/>
</dbReference>
<keyword evidence="6" id="KW-0411">Iron-sulfur</keyword>
<proteinExistence type="predicted"/>
<gene>
    <name evidence="9" type="ORF">BJ122_11967</name>
</gene>
<dbReference type="PANTHER" id="PTHR30176">
    <property type="entry name" value="FERREDOXIN-TYPE PROTEIN NAPH"/>
    <property type="match status" value="1"/>
</dbReference>
<keyword evidence="4" id="KW-0249">Electron transport</keyword>
<feature type="transmembrane region" description="Helical" evidence="7">
    <location>
        <begin position="42"/>
        <end position="63"/>
    </location>
</feature>
<feature type="transmembrane region" description="Helical" evidence="7">
    <location>
        <begin position="350"/>
        <end position="372"/>
    </location>
</feature>
<feature type="transmembrane region" description="Helical" evidence="7">
    <location>
        <begin position="424"/>
        <end position="444"/>
    </location>
</feature>
<dbReference type="InterPro" id="IPR051684">
    <property type="entry name" value="Electron_Trans/Redox"/>
</dbReference>
<feature type="domain" description="4Fe-4S ferredoxin-type" evidence="8">
    <location>
        <begin position="170"/>
        <end position="204"/>
    </location>
</feature>
<dbReference type="Proteomes" id="UP000248148">
    <property type="component" value="Unassembled WGS sequence"/>
</dbReference>
<reference evidence="9 10" key="1">
    <citation type="submission" date="2018-06" db="EMBL/GenBank/DDBJ databases">
        <title>Genomic Encyclopedia of Archaeal and Bacterial Type Strains, Phase II (KMG-II): from individual species to whole genera.</title>
        <authorList>
            <person name="Goeker M."/>
        </authorList>
    </citation>
    <scope>NUCLEOTIDE SEQUENCE [LARGE SCALE GENOMIC DNA]</scope>
    <source>
        <strain evidence="9 10">JCM 11668</strain>
    </source>
</reference>
<dbReference type="Pfam" id="PF12801">
    <property type="entry name" value="Fer4_5"/>
    <property type="match status" value="2"/>
</dbReference>
<feature type="transmembrane region" description="Helical" evidence="7">
    <location>
        <begin position="282"/>
        <end position="299"/>
    </location>
</feature>
<evidence type="ECO:0000256" key="6">
    <source>
        <dbReference type="ARBA" id="ARBA00023014"/>
    </source>
</evidence>
<dbReference type="InterPro" id="IPR017896">
    <property type="entry name" value="4Fe4S_Fe-S-bd"/>
</dbReference>
<evidence type="ECO:0000256" key="2">
    <source>
        <dbReference type="ARBA" id="ARBA00022485"/>
    </source>
</evidence>
<keyword evidence="1" id="KW-0813">Transport</keyword>
<dbReference type="EMBL" id="QJTI01000019">
    <property type="protein sequence ID" value="PYF01662.1"/>
    <property type="molecule type" value="Genomic_DNA"/>
</dbReference>
<evidence type="ECO:0000256" key="3">
    <source>
        <dbReference type="ARBA" id="ARBA00022723"/>
    </source>
</evidence>
<keyword evidence="7" id="KW-1133">Transmembrane helix</keyword>
<evidence type="ECO:0000313" key="9">
    <source>
        <dbReference type="EMBL" id="PYF01662.1"/>
    </source>
</evidence>
<dbReference type="PANTHER" id="PTHR30176:SF3">
    <property type="entry name" value="FERREDOXIN-TYPE PROTEIN NAPH"/>
    <property type="match status" value="1"/>
</dbReference>
<dbReference type="AlphaFoldDB" id="A0A318T948"/>
<evidence type="ECO:0000256" key="4">
    <source>
        <dbReference type="ARBA" id="ARBA00022982"/>
    </source>
</evidence>
<accession>A0A318T948</accession>
<feature type="transmembrane region" description="Helical" evidence="7">
    <location>
        <begin position="83"/>
        <end position="108"/>
    </location>
</feature>
<feature type="domain" description="4Fe-4S ferredoxin-type" evidence="8">
    <location>
        <begin position="84"/>
        <end position="128"/>
    </location>
</feature>
<keyword evidence="2" id="KW-0004">4Fe-4S</keyword>
<sequence length="479" mass="53027">MAPPAAPLAHRMREPTPALPPPPRVDLWLHEIGDWLMRNQRAIAAVQWSVVGLYLLLLIVPVLAPLPEPGARIWNDVVLFAQFVLWGLWWPLVLLSMVLVGRAWCGLLCPEGTITEAVSSRSRGRGIPLWMRWSGWPFVVFAVTTIYGQMISVYHYPSSALLILGASTSGAIITGLLWGRNKRVWCRFLCPVNGVFGVLAKLAPLHFRVDNAAWDRWNKPRGATPVVNCAPLVPMRTMKGASACHMCGRCSSYRDAITLARRSPNREIVEVAGAEPKPVETVLILFGLLGIAAAAFHWPDSELYLWGKLQLAGFLLRHDWLWPLQGAPWWLLTHHPERGDVMTLLDGAVLLGYIVVIAAAIGGFAALCLALAARSIGHWSTRRFHHLVQAMIPVAACGVLLGLSRMTVWLLHDNGLAIAGLMPLRAALLGGALLWSLWLGWRIIGRYSQRRWRKLAAMLPFTSAVAVSGAVWARLFWSF</sequence>
<evidence type="ECO:0000256" key="5">
    <source>
        <dbReference type="ARBA" id="ARBA00023004"/>
    </source>
</evidence>
<keyword evidence="5" id="KW-0408">Iron</keyword>